<name>A0AAV7WZ28_PLEWA</name>
<evidence type="ECO:0000256" key="1">
    <source>
        <dbReference type="SAM" id="MobiDB-lite"/>
    </source>
</evidence>
<comment type="caution">
    <text evidence="2">The sequence shown here is derived from an EMBL/GenBank/DDBJ whole genome shotgun (WGS) entry which is preliminary data.</text>
</comment>
<dbReference type="Proteomes" id="UP001066276">
    <property type="component" value="Chromosome 1_1"/>
</dbReference>
<feature type="compositionally biased region" description="Polar residues" evidence="1">
    <location>
        <begin position="14"/>
        <end position="29"/>
    </location>
</feature>
<evidence type="ECO:0000313" key="2">
    <source>
        <dbReference type="EMBL" id="KAJ1218338.1"/>
    </source>
</evidence>
<feature type="region of interest" description="Disordered" evidence="1">
    <location>
        <begin position="1"/>
        <end position="29"/>
    </location>
</feature>
<evidence type="ECO:0000313" key="3">
    <source>
        <dbReference type="Proteomes" id="UP001066276"/>
    </source>
</evidence>
<keyword evidence="3" id="KW-1185">Reference proteome</keyword>
<feature type="region of interest" description="Disordered" evidence="1">
    <location>
        <begin position="117"/>
        <end position="160"/>
    </location>
</feature>
<proteinExistence type="predicted"/>
<gene>
    <name evidence="2" type="ORF">NDU88_005919</name>
</gene>
<feature type="compositionally biased region" description="Low complexity" evidence="1">
    <location>
        <begin position="122"/>
        <end position="134"/>
    </location>
</feature>
<reference evidence="2" key="1">
    <citation type="journal article" date="2022" name="bioRxiv">
        <title>Sequencing and chromosome-scale assembly of the giantPleurodeles waltlgenome.</title>
        <authorList>
            <person name="Brown T."/>
            <person name="Elewa A."/>
            <person name="Iarovenko S."/>
            <person name="Subramanian E."/>
            <person name="Araus A.J."/>
            <person name="Petzold A."/>
            <person name="Susuki M."/>
            <person name="Suzuki K.-i.T."/>
            <person name="Hayashi T."/>
            <person name="Toyoda A."/>
            <person name="Oliveira C."/>
            <person name="Osipova E."/>
            <person name="Leigh N.D."/>
            <person name="Simon A."/>
            <person name="Yun M.H."/>
        </authorList>
    </citation>
    <scope>NUCLEOTIDE SEQUENCE</scope>
    <source>
        <strain evidence="2">20211129_DDA</strain>
        <tissue evidence="2">Liver</tissue>
    </source>
</reference>
<feature type="compositionally biased region" description="Basic and acidic residues" evidence="1">
    <location>
        <begin position="135"/>
        <end position="147"/>
    </location>
</feature>
<protein>
    <submittedName>
        <fullName evidence="2">Uncharacterized protein</fullName>
    </submittedName>
</protein>
<dbReference type="AlphaFoldDB" id="A0AAV7WZ28"/>
<accession>A0AAV7WZ28</accession>
<dbReference type="EMBL" id="JANPWB010000001">
    <property type="protein sequence ID" value="KAJ1218338.1"/>
    <property type="molecule type" value="Genomic_DNA"/>
</dbReference>
<sequence>MSCVVPLARRGSPKFSTPGDSQVASNDSTISDTGGLVKIAVGPRGAVRQEHWFCQGAAISLPDPTPAEPRCLTQCWNDAQLGRARVRYRVPAPWGATVDVSGAVRLMYGEMVSSQEESTAGRVVPVRPPSVESRGAGRSDKVQHRSDSSAAGDGPRAIAL</sequence>
<organism evidence="2 3">
    <name type="scientific">Pleurodeles waltl</name>
    <name type="common">Iberian ribbed newt</name>
    <dbReference type="NCBI Taxonomy" id="8319"/>
    <lineage>
        <taxon>Eukaryota</taxon>
        <taxon>Metazoa</taxon>
        <taxon>Chordata</taxon>
        <taxon>Craniata</taxon>
        <taxon>Vertebrata</taxon>
        <taxon>Euteleostomi</taxon>
        <taxon>Amphibia</taxon>
        <taxon>Batrachia</taxon>
        <taxon>Caudata</taxon>
        <taxon>Salamandroidea</taxon>
        <taxon>Salamandridae</taxon>
        <taxon>Pleurodelinae</taxon>
        <taxon>Pleurodeles</taxon>
    </lineage>
</organism>